<keyword evidence="3" id="KW-1185">Reference proteome</keyword>
<protein>
    <submittedName>
        <fullName evidence="2">DUF4169 family protein</fullName>
    </submittedName>
</protein>
<dbReference type="AlphaFoldDB" id="A0A5M6IGY4"/>
<feature type="region of interest" description="Disordered" evidence="1">
    <location>
        <begin position="1"/>
        <end position="73"/>
    </location>
</feature>
<evidence type="ECO:0000256" key="1">
    <source>
        <dbReference type="SAM" id="MobiDB-lite"/>
    </source>
</evidence>
<gene>
    <name evidence="2" type="ORF">F1188_03205</name>
</gene>
<reference evidence="2 3" key="1">
    <citation type="submission" date="2019-09" db="EMBL/GenBank/DDBJ databases">
        <title>Genome sequence of Roseospira marina, one of the more divergent members of the non-sulfur purple photosynthetic bacterial family, the Rhodospirillaceae.</title>
        <authorList>
            <person name="Meyer T."/>
            <person name="Kyndt J."/>
        </authorList>
    </citation>
    <scope>NUCLEOTIDE SEQUENCE [LARGE SCALE GENOMIC DNA]</scope>
    <source>
        <strain evidence="2 3">DSM 15113</strain>
    </source>
</reference>
<dbReference type="InterPro" id="IPR025227">
    <property type="entry name" value="DUF4169"/>
</dbReference>
<dbReference type="Proteomes" id="UP000324065">
    <property type="component" value="Unassembled WGS sequence"/>
</dbReference>
<organism evidence="2 3">
    <name type="scientific">Roseospira marina</name>
    <dbReference type="NCBI Taxonomy" id="140057"/>
    <lineage>
        <taxon>Bacteria</taxon>
        <taxon>Pseudomonadati</taxon>
        <taxon>Pseudomonadota</taxon>
        <taxon>Alphaproteobacteria</taxon>
        <taxon>Rhodospirillales</taxon>
        <taxon>Rhodospirillaceae</taxon>
        <taxon>Roseospira</taxon>
    </lineage>
</organism>
<dbReference type="RefSeq" id="WP_150060946.1">
    <property type="nucleotide sequence ID" value="NZ_JACHII010000003.1"/>
</dbReference>
<comment type="caution">
    <text evidence="2">The sequence shown here is derived from an EMBL/GenBank/DDBJ whole genome shotgun (WGS) entry which is preliminary data.</text>
</comment>
<dbReference type="OrthoDB" id="7366632at2"/>
<name>A0A5M6IGY4_9PROT</name>
<feature type="compositionally biased region" description="Basic and acidic residues" evidence="1">
    <location>
        <begin position="33"/>
        <end position="64"/>
    </location>
</feature>
<dbReference type="EMBL" id="VWPJ01000002">
    <property type="protein sequence ID" value="KAA5606935.1"/>
    <property type="molecule type" value="Genomic_DNA"/>
</dbReference>
<dbReference type="Pfam" id="PF13770">
    <property type="entry name" value="DUF4169"/>
    <property type="match status" value="1"/>
</dbReference>
<accession>A0A5M6IGY4</accession>
<proteinExistence type="predicted"/>
<sequence>MAEIINLRQARKQRGRADKAQTAADNRARHGRTKGERERDSTTRSKAERDLDAHRLDGPDRTDDPPDEPPPSA</sequence>
<evidence type="ECO:0000313" key="3">
    <source>
        <dbReference type="Proteomes" id="UP000324065"/>
    </source>
</evidence>
<evidence type="ECO:0000313" key="2">
    <source>
        <dbReference type="EMBL" id="KAA5606935.1"/>
    </source>
</evidence>